<proteinExistence type="predicted"/>
<feature type="domain" description="SWIM-type" evidence="3">
    <location>
        <begin position="64"/>
        <end position="98"/>
    </location>
</feature>
<gene>
    <name evidence="4" type="ORF">EJB05_35371</name>
</gene>
<protein>
    <recommendedName>
        <fullName evidence="3">SWIM-type domain-containing protein</fullName>
    </recommendedName>
</protein>
<dbReference type="GO" id="GO:0008270">
    <property type="term" value="F:zinc ion binding"/>
    <property type="evidence" value="ECO:0007669"/>
    <property type="project" value="UniProtKB-KW"/>
</dbReference>
<organism evidence="4 5">
    <name type="scientific">Eragrostis curvula</name>
    <name type="common">weeping love grass</name>
    <dbReference type="NCBI Taxonomy" id="38414"/>
    <lineage>
        <taxon>Eukaryota</taxon>
        <taxon>Viridiplantae</taxon>
        <taxon>Streptophyta</taxon>
        <taxon>Embryophyta</taxon>
        <taxon>Tracheophyta</taxon>
        <taxon>Spermatophyta</taxon>
        <taxon>Magnoliopsida</taxon>
        <taxon>Liliopsida</taxon>
        <taxon>Poales</taxon>
        <taxon>Poaceae</taxon>
        <taxon>PACMAD clade</taxon>
        <taxon>Chloridoideae</taxon>
        <taxon>Eragrostideae</taxon>
        <taxon>Eragrostidinae</taxon>
        <taxon>Eragrostis</taxon>
    </lineage>
</organism>
<sequence length="168" mass="19621">MGGAHRDLEERVARWFTPANFYLLREEIKMIDTFKVVETRMRGHPTFGKKVYLLGFKQRLSVIFYVSYSGKDVKCSCRKMEREGLLCRHILLRRDDIKVERLDELKDMGTEVFDIASEDALEFQEIKEFLEGWLWLEKRRRSGGVASGDDDDAASVEDGTPMNNEYQV</sequence>
<evidence type="ECO:0000313" key="5">
    <source>
        <dbReference type="Proteomes" id="UP000324897"/>
    </source>
</evidence>
<evidence type="ECO:0000256" key="2">
    <source>
        <dbReference type="SAM" id="MobiDB-lite"/>
    </source>
</evidence>
<keyword evidence="5" id="KW-1185">Reference proteome</keyword>
<feature type="non-terminal residue" evidence="4">
    <location>
        <position position="168"/>
    </location>
</feature>
<keyword evidence="1" id="KW-0479">Metal-binding</keyword>
<dbReference type="Proteomes" id="UP000324897">
    <property type="component" value="Chromosome 7"/>
</dbReference>
<feature type="non-terminal residue" evidence="4">
    <location>
        <position position="1"/>
    </location>
</feature>
<dbReference type="AlphaFoldDB" id="A0A5J9U6F9"/>
<name>A0A5J9U6F9_9POAL</name>
<feature type="region of interest" description="Disordered" evidence="2">
    <location>
        <begin position="143"/>
        <end position="168"/>
    </location>
</feature>
<dbReference type="EMBL" id="RWGY01000029">
    <property type="protein sequence ID" value="TVU19233.1"/>
    <property type="molecule type" value="Genomic_DNA"/>
</dbReference>
<accession>A0A5J9U6F9</accession>
<dbReference type="Gramene" id="TVU19233">
    <property type="protein sequence ID" value="TVU19233"/>
    <property type="gene ID" value="EJB05_35371"/>
</dbReference>
<dbReference type="InterPro" id="IPR007527">
    <property type="entry name" value="Znf_SWIM"/>
</dbReference>
<evidence type="ECO:0000256" key="1">
    <source>
        <dbReference type="PROSITE-ProRule" id="PRU00325"/>
    </source>
</evidence>
<comment type="caution">
    <text evidence="4">The sequence shown here is derived from an EMBL/GenBank/DDBJ whole genome shotgun (WGS) entry which is preliminary data.</text>
</comment>
<dbReference type="PROSITE" id="PS50966">
    <property type="entry name" value="ZF_SWIM"/>
    <property type="match status" value="1"/>
</dbReference>
<reference evidence="4 5" key="1">
    <citation type="journal article" date="2019" name="Sci. Rep.">
        <title>A high-quality genome of Eragrostis curvula grass provides insights into Poaceae evolution and supports new strategies to enhance forage quality.</title>
        <authorList>
            <person name="Carballo J."/>
            <person name="Santos B.A.C.M."/>
            <person name="Zappacosta D."/>
            <person name="Garbus I."/>
            <person name="Selva J.P."/>
            <person name="Gallo C.A."/>
            <person name="Diaz A."/>
            <person name="Albertini E."/>
            <person name="Caccamo M."/>
            <person name="Echenique V."/>
        </authorList>
    </citation>
    <scope>NUCLEOTIDE SEQUENCE [LARGE SCALE GENOMIC DNA]</scope>
    <source>
        <strain evidence="5">cv. Victoria</strain>
        <tissue evidence="4">Leaf</tissue>
    </source>
</reference>
<evidence type="ECO:0000313" key="4">
    <source>
        <dbReference type="EMBL" id="TVU19233.1"/>
    </source>
</evidence>
<dbReference type="Pfam" id="PF04434">
    <property type="entry name" value="SWIM"/>
    <property type="match status" value="1"/>
</dbReference>
<keyword evidence="1" id="KW-0863">Zinc-finger</keyword>
<evidence type="ECO:0000259" key="3">
    <source>
        <dbReference type="PROSITE" id="PS50966"/>
    </source>
</evidence>
<dbReference type="OrthoDB" id="615230at2759"/>
<keyword evidence="1" id="KW-0862">Zinc</keyword>